<accession>A0ABQ4ZUN6</accession>
<dbReference type="Proteomes" id="UP001151760">
    <property type="component" value="Unassembled WGS sequence"/>
</dbReference>
<evidence type="ECO:0000313" key="2">
    <source>
        <dbReference type="Proteomes" id="UP001151760"/>
    </source>
</evidence>
<comment type="caution">
    <text evidence="1">The sequence shown here is derived from an EMBL/GenBank/DDBJ whole genome shotgun (WGS) entry which is preliminary data.</text>
</comment>
<dbReference type="EMBL" id="BQNB010011700">
    <property type="protein sequence ID" value="GJS94019.1"/>
    <property type="molecule type" value="Genomic_DNA"/>
</dbReference>
<reference evidence="1" key="1">
    <citation type="journal article" date="2022" name="Int. J. Mol. Sci.">
        <title>Draft Genome of Tanacetum Coccineum: Genomic Comparison of Closely Related Tanacetum-Family Plants.</title>
        <authorList>
            <person name="Yamashiro T."/>
            <person name="Shiraishi A."/>
            <person name="Nakayama K."/>
            <person name="Satake H."/>
        </authorList>
    </citation>
    <scope>NUCLEOTIDE SEQUENCE</scope>
</reference>
<dbReference type="PANTHER" id="PTHR33116:SF84">
    <property type="entry name" value="RNA-DIRECTED DNA POLYMERASE"/>
    <property type="match status" value="1"/>
</dbReference>
<protein>
    <recommendedName>
        <fullName evidence="3">RNA-directed DNA polymerase, eukaryota, reverse transcriptase zinc-binding domain protein</fullName>
    </recommendedName>
</protein>
<gene>
    <name evidence="1" type="ORF">Tco_0800987</name>
</gene>
<dbReference type="PANTHER" id="PTHR33116">
    <property type="entry name" value="REVERSE TRANSCRIPTASE ZINC-BINDING DOMAIN-CONTAINING PROTEIN-RELATED-RELATED"/>
    <property type="match status" value="1"/>
</dbReference>
<evidence type="ECO:0000313" key="1">
    <source>
        <dbReference type="EMBL" id="GJS94019.1"/>
    </source>
</evidence>
<organism evidence="1 2">
    <name type="scientific">Tanacetum coccineum</name>
    <dbReference type="NCBI Taxonomy" id="301880"/>
    <lineage>
        <taxon>Eukaryota</taxon>
        <taxon>Viridiplantae</taxon>
        <taxon>Streptophyta</taxon>
        <taxon>Embryophyta</taxon>
        <taxon>Tracheophyta</taxon>
        <taxon>Spermatophyta</taxon>
        <taxon>Magnoliopsida</taxon>
        <taxon>eudicotyledons</taxon>
        <taxon>Gunneridae</taxon>
        <taxon>Pentapetalae</taxon>
        <taxon>asterids</taxon>
        <taxon>campanulids</taxon>
        <taxon>Asterales</taxon>
        <taxon>Asteraceae</taxon>
        <taxon>Asteroideae</taxon>
        <taxon>Anthemideae</taxon>
        <taxon>Anthemidinae</taxon>
        <taxon>Tanacetum</taxon>
    </lineage>
</organism>
<sequence length="418" mass="48480">MDNHSWVIMGDFNVTLKLNEHSISDHCPVVLSILEKIKKINAPFRFMSYVADKPEFLPIVSNLKEKLKIAQAKVDANPHDSIVKAEEAKILLEYKESMSDEIEEDLVTTHFVRHFQDFSHKVVKPITDIDELFSTKLTNEDNDMMFKEVTDVEIKEALFDIGDNKSLGPDRYMGLNAILITLVPKVSNASKVTKCIPIACCNDNILLSQELLKGYDRKVGPKRCALKIDIAKAYDTLVDKARCKVQDLKNKVLLYVGRLQLVDSTMVESCKKERLRFHGSMCHPKNQGGLGLKMLGEWNEVLLSKHIWNIATRKESLWVKWFHMVKLKGRSIWDVQKDSNDSWSWKALMDIRERIRPHIIHKIGNEKQVSMWYENWSEVGPLDQYISKRDIYDARLSDYVFVANVTTNGRWKWLEEWL</sequence>
<name>A0ABQ4ZUN6_9ASTR</name>
<keyword evidence="2" id="KW-1185">Reference proteome</keyword>
<reference evidence="1" key="2">
    <citation type="submission" date="2022-01" db="EMBL/GenBank/DDBJ databases">
        <authorList>
            <person name="Yamashiro T."/>
            <person name="Shiraishi A."/>
            <person name="Satake H."/>
            <person name="Nakayama K."/>
        </authorList>
    </citation>
    <scope>NUCLEOTIDE SEQUENCE</scope>
</reference>
<evidence type="ECO:0008006" key="3">
    <source>
        <dbReference type="Google" id="ProtNLM"/>
    </source>
</evidence>
<proteinExistence type="predicted"/>